<keyword evidence="1" id="KW-0732">Signal</keyword>
<sequence length="46" mass="5334">MLALALVTSIFLGTLVFDWDKGFMREWTYYSYISPGPGDYVGRCHR</sequence>
<dbReference type="EMBL" id="MPSH01000043">
    <property type="protein sequence ID" value="PNH27614.1"/>
    <property type="molecule type" value="Genomic_DNA"/>
</dbReference>
<reference evidence="2 3" key="1">
    <citation type="submission" date="2017-12" db="EMBL/GenBank/DDBJ databases">
        <title>Comparative genomics yields insights into virulence evolution of Verticillium dahliae.</title>
        <authorList>
            <person name="Fan R."/>
            <person name="Armitage A.D."/>
            <person name="Cascant-Lopez E."/>
            <person name="Sobczyk M."/>
            <person name="Cockerton H.M."/>
            <person name="Harrison R.J."/>
        </authorList>
    </citation>
    <scope>NUCLEOTIDE SEQUENCE [LARGE SCALE GENOMIC DNA]</scope>
    <source>
        <strain evidence="2 3">12008</strain>
    </source>
</reference>
<feature type="chain" id="PRO_5041392235" evidence="1">
    <location>
        <begin position="17"/>
        <end position="46"/>
    </location>
</feature>
<gene>
    <name evidence="2" type="ORF">BJF96_g9070</name>
</gene>
<organism evidence="2 3">
    <name type="scientific">Verticillium dahliae</name>
    <name type="common">Verticillium wilt</name>
    <dbReference type="NCBI Taxonomy" id="27337"/>
    <lineage>
        <taxon>Eukaryota</taxon>
        <taxon>Fungi</taxon>
        <taxon>Dikarya</taxon>
        <taxon>Ascomycota</taxon>
        <taxon>Pezizomycotina</taxon>
        <taxon>Sordariomycetes</taxon>
        <taxon>Hypocreomycetidae</taxon>
        <taxon>Glomerellales</taxon>
        <taxon>Plectosphaerellaceae</taxon>
        <taxon>Verticillium</taxon>
    </lineage>
</organism>
<feature type="signal peptide" evidence="1">
    <location>
        <begin position="1"/>
        <end position="16"/>
    </location>
</feature>
<protein>
    <submittedName>
        <fullName evidence="2">Uncharacterized protein</fullName>
    </submittedName>
</protein>
<evidence type="ECO:0000313" key="2">
    <source>
        <dbReference type="EMBL" id="PNH27614.1"/>
    </source>
</evidence>
<evidence type="ECO:0000256" key="1">
    <source>
        <dbReference type="SAM" id="SignalP"/>
    </source>
</evidence>
<comment type="caution">
    <text evidence="2">The sequence shown here is derived from an EMBL/GenBank/DDBJ whole genome shotgun (WGS) entry which is preliminary data.</text>
</comment>
<dbReference type="Proteomes" id="UP000236305">
    <property type="component" value="Unassembled WGS sequence"/>
</dbReference>
<name>A0AA44WAV9_VERDA</name>
<dbReference type="AlphaFoldDB" id="A0AA44WAV9"/>
<proteinExistence type="predicted"/>
<accession>A0AA44WAV9</accession>
<evidence type="ECO:0000313" key="3">
    <source>
        <dbReference type="Proteomes" id="UP000236305"/>
    </source>
</evidence>